<reference evidence="2" key="1">
    <citation type="journal article" date="2022" name="bioRxiv">
        <title>Sequencing and chromosome-scale assembly of the giantPleurodeles waltlgenome.</title>
        <authorList>
            <person name="Brown T."/>
            <person name="Elewa A."/>
            <person name="Iarovenko S."/>
            <person name="Subramanian E."/>
            <person name="Araus A.J."/>
            <person name="Petzold A."/>
            <person name="Susuki M."/>
            <person name="Suzuki K.-i.T."/>
            <person name="Hayashi T."/>
            <person name="Toyoda A."/>
            <person name="Oliveira C."/>
            <person name="Osipova E."/>
            <person name="Leigh N.D."/>
            <person name="Simon A."/>
            <person name="Yun M.H."/>
        </authorList>
    </citation>
    <scope>NUCLEOTIDE SEQUENCE</scope>
    <source>
        <strain evidence="2">20211129_DDA</strain>
        <tissue evidence="2">Liver</tissue>
    </source>
</reference>
<evidence type="ECO:0000313" key="3">
    <source>
        <dbReference type="Proteomes" id="UP001066276"/>
    </source>
</evidence>
<dbReference type="Proteomes" id="UP001066276">
    <property type="component" value="Chromosome 3_2"/>
</dbReference>
<name>A0AAV7U1E6_PLEWA</name>
<feature type="non-terminal residue" evidence="2">
    <location>
        <position position="1"/>
    </location>
</feature>
<protein>
    <submittedName>
        <fullName evidence="2">Uncharacterized protein</fullName>
    </submittedName>
</protein>
<gene>
    <name evidence="2" type="ORF">NDU88_007851</name>
</gene>
<sequence>VTQGQHGLILPSLIRLCGPRWRRGRPQQEQGKEGGGGWKPFGITRWHMDLHCL</sequence>
<accession>A0AAV7U1E6</accession>
<comment type="caution">
    <text evidence="2">The sequence shown here is derived from an EMBL/GenBank/DDBJ whole genome shotgun (WGS) entry which is preliminary data.</text>
</comment>
<dbReference type="AlphaFoldDB" id="A0AAV7U1E6"/>
<proteinExistence type="predicted"/>
<keyword evidence="3" id="KW-1185">Reference proteome</keyword>
<evidence type="ECO:0000256" key="1">
    <source>
        <dbReference type="SAM" id="MobiDB-lite"/>
    </source>
</evidence>
<dbReference type="EMBL" id="JANPWB010000006">
    <property type="protein sequence ID" value="KAJ1182667.1"/>
    <property type="molecule type" value="Genomic_DNA"/>
</dbReference>
<feature type="non-terminal residue" evidence="2">
    <location>
        <position position="53"/>
    </location>
</feature>
<organism evidence="2 3">
    <name type="scientific">Pleurodeles waltl</name>
    <name type="common">Iberian ribbed newt</name>
    <dbReference type="NCBI Taxonomy" id="8319"/>
    <lineage>
        <taxon>Eukaryota</taxon>
        <taxon>Metazoa</taxon>
        <taxon>Chordata</taxon>
        <taxon>Craniata</taxon>
        <taxon>Vertebrata</taxon>
        <taxon>Euteleostomi</taxon>
        <taxon>Amphibia</taxon>
        <taxon>Batrachia</taxon>
        <taxon>Caudata</taxon>
        <taxon>Salamandroidea</taxon>
        <taxon>Salamandridae</taxon>
        <taxon>Pleurodelinae</taxon>
        <taxon>Pleurodeles</taxon>
    </lineage>
</organism>
<evidence type="ECO:0000313" key="2">
    <source>
        <dbReference type="EMBL" id="KAJ1182667.1"/>
    </source>
</evidence>
<feature type="region of interest" description="Disordered" evidence="1">
    <location>
        <begin position="21"/>
        <end position="40"/>
    </location>
</feature>